<dbReference type="EMBL" id="JBDPZD010000001">
    <property type="protein sequence ID" value="MEO3690254.1"/>
    <property type="molecule type" value="Genomic_DNA"/>
</dbReference>
<evidence type="ECO:0000259" key="2">
    <source>
        <dbReference type="Pfam" id="PF03781"/>
    </source>
</evidence>
<feature type="compositionally biased region" description="Pro residues" evidence="1">
    <location>
        <begin position="590"/>
        <end position="600"/>
    </location>
</feature>
<name>A0ABV0FWG3_9BURK</name>
<evidence type="ECO:0000256" key="1">
    <source>
        <dbReference type="SAM" id="MobiDB-lite"/>
    </source>
</evidence>
<protein>
    <submittedName>
        <fullName evidence="4">P-loop NTPase fold protein</fullName>
    </submittedName>
</protein>
<gene>
    <name evidence="4" type="ORF">ABDJ85_02180</name>
</gene>
<reference evidence="4 5" key="1">
    <citation type="submission" date="2024-05" db="EMBL/GenBank/DDBJ databases">
        <title>Roseateles sp. DJS-2-20 16S ribosomal RNA gene Genome sequencing and assembly.</title>
        <authorList>
            <person name="Woo H."/>
        </authorList>
    </citation>
    <scope>NUCLEOTIDE SEQUENCE [LARGE SCALE GENOMIC DNA]</scope>
    <source>
        <strain evidence="4 5">DJS-2-20</strain>
    </source>
</reference>
<proteinExistence type="predicted"/>
<dbReference type="PANTHER" id="PTHR23150:SF19">
    <property type="entry name" value="FORMYLGLYCINE-GENERATING ENZYME"/>
    <property type="match status" value="1"/>
</dbReference>
<feature type="domain" description="Sulfatase-modifying factor enzyme-like" evidence="2">
    <location>
        <begin position="846"/>
        <end position="1060"/>
    </location>
</feature>
<dbReference type="InterPro" id="IPR042095">
    <property type="entry name" value="SUMF_sf"/>
</dbReference>
<dbReference type="InterPro" id="IPR016187">
    <property type="entry name" value="CTDL_fold"/>
</dbReference>
<feature type="compositionally biased region" description="Low complexity" evidence="1">
    <location>
        <begin position="622"/>
        <end position="640"/>
    </location>
</feature>
<dbReference type="Gene3D" id="3.40.50.300">
    <property type="entry name" value="P-loop containing nucleotide triphosphate hydrolases"/>
    <property type="match status" value="1"/>
</dbReference>
<dbReference type="InterPro" id="IPR027417">
    <property type="entry name" value="P-loop_NTPase"/>
</dbReference>
<dbReference type="SUPFAM" id="SSF56436">
    <property type="entry name" value="C-type lectin-like"/>
    <property type="match status" value="1"/>
</dbReference>
<evidence type="ECO:0000259" key="3">
    <source>
        <dbReference type="Pfam" id="PF07693"/>
    </source>
</evidence>
<dbReference type="Pfam" id="PF03781">
    <property type="entry name" value="FGE-sulfatase"/>
    <property type="match status" value="1"/>
</dbReference>
<sequence>MSHAPLAFGHAALVTQLADELQDSLRQDRSGSMEPALVVGVFGEWGSGKSRLLTSVEDELRRRDAARPEAERATALTVIVPFNAWRYEREEHLLVPLLRVAEQQLRKALDASLPQDLRQREQLSDRLLLVADLAQTIYSHGGRELLQAALTVQGVALKLPEIKAGSTGAAAPGLLGRWKALREAQAQARRLQTPISALHSLYYDFLEHLRAVTGRNPKALALHRERLKLRGLGWWPRWSTRVRTALHWLLTGETPAEPQLQVNLVFLVDDLDRCLPDKAVEVLEAIKLFLEVEGCAFVLALDEEVVERGIAHRYKDYALQGKEGLTPITGAEYLEKLVHLPIRLPRPTPTSTWGFLAAEQPAWFADANGQPNELAKLVGAITPAVPRKLKRMVALLETAEELGAGDETLPERREWLAIACALQLFAPALFRYLRLRGPALLITLAEWRRDVWFKDLEALRKKLKTQQHRATTTAALQVINAKLRLPELCEQVMQNRSGFDLLELLGRVDVLHARRALQPAQLGALLAFTETEDAVAPEAAPSDGMPAASSLAPSVDAELERQARQRLQDEQMAQARRIGEGVADQIRKPAPAPSAVPPALPDDLSAGWASGAPPLDEPPASPDAAEALPDAAPSAAAAPEVSPVEQVFGAPQRWAPPVAALEHERGLLEALLSGEPEVIRVQLSREGRALDGRLLPEPLVDEWLAAMSDERLDRCLAGVEPYLSQRAVFRILQVRRAQSVRAWNQLRRPNWSHGIQPWNDGPRLQAPPISAQQVEWLASLGSEGAETWAVPMGWRTERRQLWRGPMLAEGYAYEMHLGADERFGVYLDLIAGATDDRVETRQRLRWVPPGEFVMGSPTNEDGRDPAEGQLRTVELTRGYWIADTACTQGLWRAVMQDEDPRAWLPKLDRLPVQGVSPQMAELFCQRLAAQYFGSEVRLPSEAEWECACRAGTRGAFALAVATRETINVEGLARVEVGSRPPNVWGLYEMHGNVAEICRDLLTPQERAPNNRTDPEGMDKTGLAHALRGGSSHESLNAARSAAFDAIGHEQSRPDAGFRFILRAAFNPPTT</sequence>
<accession>A0ABV0FWG3</accession>
<organism evidence="4 5">
    <name type="scientific">Roseateles paludis</name>
    <dbReference type="NCBI Taxonomy" id="3145238"/>
    <lineage>
        <taxon>Bacteria</taxon>
        <taxon>Pseudomonadati</taxon>
        <taxon>Pseudomonadota</taxon>
        <taxon>Betaproteobacteria</taxon>
        <taxon>Burkholderiales</taxon>
        <taxon>Sphaerotilaceae</taxon>
        <taxon>Roseateles</taxon>
    </lineage>
</organism>
<feature type="region of interest" description="Disordered" evidence="1">
    <location>
        <begin position="536"/>
        <end position="558"/>
    </location>
</feature>
<keyword evidence="5" id="KW-1185">Reference proteome</keyword>
<dbReference type="InterPro" id="IPR005532">
    <property type="entry name" value="SUMF_dom"/>
</dbReference>
<dbReference type="Gene3D" id="3.90.1580.10">
    <property type="entry name" value="paralog of FGE (formylglycine-generating enzyme)"/>
    <property type="match status" value="1"/>
</dbReference>
<feature type="domain" description="KAP NTPase" evidence="3">
    <location>
        <begin position="32"/>
        <end position="94"/>
    </location>
</feature>
<dbReference type="Pfam" id="PF07693">
    <property type="entry name" value="KAP_NTPase"/>
    <property type="match status" value="2"/>
</dbReference>
<feature type="region of interest" description="Disordered" evidence="1">
    <location>
        <begin position="582"/>
        <end position="640"/>
    </location>
</feature>
<dbReference type="PANTHER" id="PTHR23150">
    <property type="entry name" value="SULFATASE MODIFYING FACTOR 1, 2"/>
    <property type="match status" value="1"/>
</dbReference>
<dbReference type="InterPro" id="IPR051043">
    <property type="entry name" value="Sulfatase_Mod_Factor_Kinase"/>
</dbReference>
<evidence type="ECO:0000313" key="5">
    <source>
        <dbReference type="Proteomes" id="UP001495147"/>
    </source>
</evidence>
<comment type="caution">
    <text evidence="4">The sequence shown here is derived from an EMBL/GenBank/DDBJ whole genome shotgun (WGS) entry which is preliminary data.</text>
</comment>
<feature type="domain" description="KAP NTPase" evidence="3">
    <location>
        <begin position="260"/>
        <end position="359"/>
    </location>
</feature>
<dbReference type="InterPro" id="IPR011646">
    <property type="entry name" value="KAP_P-loop"/>
</dbReference>
<dbReference type="Proteomes" id="UP001495147">
    <property type="component" value="Unassembled WGS sequence"/>
</dbReference>
<dbReference type="RefSeq" id="WP_347703086.1">
    <property type="nucleotide sequence ID" value="NZ_JBDPZD010000001.1"/>
</dbReference>
<evidence type="ECO:0000313" key="4">
    <source>
        <dbReference type="EMBL" id="MEO3690254.1"/>
    </source>
</evidence>